<sequence length="154" mass="17583">MDDSNLRDILQETTAAFIDNNTQAVKQKDPSLFSAILTEDCIRSYRPKSFVARYPEFFKSQITNADYEAQMQLDLQTMKDVTQNVTRTLIDTTERAAVIWTEQTITMPDGSTKSVEVIWDLSFTQDGTRVKRILEFVDTWESTKVLETVLANAA</sequence>
<evidence type="ECO:0008006" key="3">
    <source>
        <dbReference type="Google" id="ProtNLM"/>
    </source>
</evidence>
<dbReference type="Proteomes" id="UP001301769">
    <property type="component" value="Unassembled WGS sequence"/>
</dbReference>
<keyword evidence="2" id="KW-1185">Reference proteome</keyword>
<reference evidence="1" key="2">
    <citation type="submission" date="2023-05" db="EMBL/GenBank/DDBJ databases">
        <authorList>
            <consortium name="Lawrence Berkeley National Laboratory"/>
            <person name="Steindorff A."/>
            <person name="Hensen N."/>
            <person name="Bonometti L."/>
            <person name="Westerberg I."/>
            <person name="Brannstrom I.O."/>
            <person name="Guillou S."/>
            <person name="Cros-Aarteil S."/>
            <person name="Calhoun S."/>
            <person name="Haridas S."/>
            <person name="Kuo A."/>
            <person name="Mondo S."/>
            <person name="Pangilinan J."/>
            <person name="Riley R."/>
            <person name="Labutti K."/>
            <person name="Andreopoulos B."/>
            <person name="Lipzen A."/>
            <person name="Chen C."/>
            <person name="Yanf M."/>
            <person name="Daum C."/>
            <person name="Ng V."/>
            <person name="Clum A."/>
            <person name="Ohm R."/>
            <person name="Martin F."/>
            <person name="Silar P."/>
            <person name="Natvig D."/>
            <person name="Lalanne C."/>
            <person name="Gautier V."/>
            <person name="Ament-Velasquez S.L."/>
            <person name="Kruys A."/>
            <person name="Hutchinson M.I."/>
            <person name="Powell A.J."/>
            <person name="Barry K."/>
            <person name="Miller A.N."/>
            <person name="Grigoriev I.V."/>
            <person name="Debuchy R."/>
            <person name="Gladieux P."/>
            <person name="Thoren M.H."/>
            <person name="Johannesson H."/>
        </authorList>
    </citation>
    <scope>NUCLEOTIDE SEQUENCE</scope>
    <source>
        <strain evidence="1">PSN293</strain>
    </source>
</reference>
<evidence type="ECO:0000313" key="1">
    <source>
        <dbReference type="EMBL" id="KAK4213901.1"/>
    </source>
</evidence>
<proteinExistence type="predicted"/>
<name>A0AAN6Y9M0_9PEZI</name>
<accession>A0AAN6Y9M0</accession>
<organism evidence="1 2">
    <name type="scientific">Rhypophila decipiens</name>
    <dbReference type="NCBI Taxonomy" id="261697"/>
    <lineage>
        <taxon>Eukaryota</taxon>
        <taxon>Fungi</taxon>
        <taxon>Dikarya</taxon>
        <taxon>Ascomycota</taxon>
        <taxon>Pezizomycotina</taxon>
        <taxon>Sordariomycetes</taxon>
        <taxon>Sordariomycetidae</taxon>
        <taxon>Sordariales</taxon>
        <taxon>Naviculisporaceae</taxon>
        <taxon>Rhypophila</taxon>
    </lineage>
</organism>
<evidence type="ECO:0000313" key="2">
    <source>
        <dbReference type="Proteomes" id="UP001301769"/>
    </source>
</evidence>
<reference evidence="1" key="1">
    <citation type="journal article" date="2023" name="Mol. Phylogenet. Evol.">
        <title>Genome-scale phylogeny and comparative genomics of the fungal order Sordariales.</title>
        <authorList>
            <person name="Hensen N."/>
            <person name="Bonometti L."/>
            <person name="Westerberg I."/>
            <person name="Brannstrom I.O."/>
            <person name="Guillou S."/>
            <person name="Cros-Aarteil S."/>
            <person name="Calhoun S."/>
            <person name="Haridas S."/>
            <person name="Kuo A."/>
            <person name="Mondo S."/>
            <person name="Pangilinan J."/>
            <person name="Riley R."/>
            <person name="LaButti K."/>
            <person name="Andreopoulos B."/>
            <person name="Lipzen A."/>
            <person name="Chen C."/>
            <person name="Yan M."/>
            <person name="Daum C."/>
            <person name="Ng V."/>
            <person name="Clum A."/>
            <person name="Steindorff A."/>
            <person name="Ohm R.A."/>
            <person name="Martin F."/>
            <person name="Silar P."/>
            <person name="Natvig D.O."/>
            <person name="Lalanne C."/>
            <person name="Gautier V."/>
            <person name="Ament-Velasquez S.L."/>
            <person name="Kruys A."/>
            <person name="Hutchinson M.I."/>
            <person name="Powell A.J."/>
            <person name="Barry K."/>
            <person name="Miller A.N."/>
            <person name="Grigoriev I.V."/>
            <person name="Debuchy R."/>
            <person name="Gladieux P."/>
            <person name="Hiltunen Thoren M."/>
            <person name="Johannesson H."/>
        </authorList>
    </citation>
    <scope>NUCLEOTIDE SEQUENCE</scope>
    <source>
        <strain evidence="1">PSN293</strain>
    </source>
</reference>
<protein>
    <recommendedName>
        <fullName evidence="3">SnoaL-like domain-containing protein</fullName>
    </recommendedName>
</protein>
<comment type="caution">
    <text evidence="1">The sequence shown here is derived from an EMBL/GenBank/DDBJ whole genome shotgun (WGS) entry which is preliminary data.</text>
</comment>
<dbReference type="AlphaFoldDB" id="A0AAN6Y9M0"/>
<dbReference type="SUPFAM" id="SSF54427">
    <property type="entry name" value="NTF2-like"/>
    <property type="match status" value="1"/>
</dbReference>
<dbReference type="EMBL" id="MU858102">
    <property type="protein sequence ID" value="KAK4213901.1"/>
    <property type="molecule type" value="Genomic_DNA"/>
</dbReference>
<dbReference type="InterPro" id="IPR032710">
    <property type="entry name" value="NTF2-like_dom_sf"/>
</dbReference>
<gene>
    <name evidence="1" type="ORF">QBC37DRAFT_315465</name>
</gene>